<dbReference type="PANTHER" id="PTHR13593">
    <property type="match status" value="1"/>
</dbReference>
<accession>A0A4S4MTP3</accession>
<evidence type="ECO:0000313" key="3">
    <source>
        <dbReference type="Proteomes" id="UP000308730"/>
    </source>
</evidence>
<name>A0A4S4MTP3_9APHY</name>
<dbReference type="CDD" id="cd08586">
    <property type="entry name" value="PI-PLCc_BcPLC_like"/>
    <property type="match status" value="1"/>
</dbReference>
<dbReference type="OrthoDB" id="1046782at2759"/>
<dbReference type="GO" id="GO:0006629">
    <property type="term" value="P:lipid metabolic process"/>
    <property type="evidence" value="ECO:0007669"/>
    <property type="project" value="InterPro"/>
</dbReference>
<dbReference type="SMART" id="SM00148">
    <property type="entry name" value="PLCXc"/>
    <property type="match status" value="1"/>
</dbReference>
<gene>
    <name evidence="2" type="ORF">EUX98_g4550</name>
</gene>
<comment type="caution">
    <text evidence="2">The sequence shown here is derived from an EMBL/GenBank/DDBJ whole genome shotgun (WGS) entry which is preliminary data.</text>
</comment>
<dbReference type="Proteomes" id="UP000308730">
    <property type="component" value="Unassembled WGS sequence"/>
</dbReference>
<proteinExistence type="predicted"/>
<dbReference type="InterPro" id="IPR000909">
    <property type="entry name" value="PLipase_C_PInositol-sp_X_dom"/>
</dbReference>
<feature type="domain" description="Phosphatidylinositol-specific phospholipase C X" evidence="1">
    <location>
        <begin position="130"/>
        <end position="275"/>
    </location>
</feature>
<reference evidence="2 3" key="1">
    <citation type="submission" date="2019-02" db="EMBL/GenBank/DDBJ databases">
        <title>Genome sequencing of the rare red list fungi Antrodiella citrinella (Flaviporus citrinellus).</title>
        <authorList>
            <person name="Buettner E."/>
            <person name="Kellner H."/>
        </authorList>
    </citation>
    <scope>NUCLEOTIDE SEQUENCE [LARGE SCALE GENOMIC DNA]</scope>
    <source>
        <strain evidence="2 3">DSM 108506</strain>
    </source>
</reference>
<protein>
    <recommendedName>
        <fullName evidence="1">Phosphatidylinositol-specific phospholipase C X domain-containing protein</fullName>
    </recommendedName>
</protein>
<evidence type="ECO:0000313" key="2">
    <source>
        <dbReference type="EMBL" id="THH29636.1"/>
    </source>
</evidence>
<dbReference type="AlphaFoldDB" id="A0A4S4MTP3"/>
<dbReference type="EMBL" id="SGPM01000114">
    <property type="protein sequence ID" value="THH29636.1"/>
    <property type="molecule type" value="Genomic_DNA"/>
</dbReference>
<dbReference type="Gene3D" id="3.20.20.190">
    <property type="entry name" value="Phosphatidylinositol (PI) phosphodiesterase"/>
    <property type="match status" value="1"/>
</dbReference>
<dbReference type="PANTHER" id="PTHR13593:SF148">
    <property type="entry name" value="PHOSPHATIDYLINOSITOL-SPECIFIC PHOSPHOLIPASE C X DOMAIN-CONTAINING PROTEIN"/>
    <property type="match status" value="1"/>
</dbReference>
<keyword evidence="3" id="KW-1185">Reference proteome</keyword>
<dbReference type="InterPro" id="IPR051057">
    <property type="entry name" value="PI-PLC_domain"/>
</dbReference>
<dbReference type="InterPro" id="IPR017946">
    <property type="entry name" value="PLC-like_Pdiesterase_TIM-brl"/>
</dbReference>
<dbReference type="GO" id="GO:0008081">
    <property type="term" value="F:phosphoric diester hydrolase activity"/>
    <property type="evidence" value="ECO:0007669"/>
    <property type="project" value="InterPro"/>
</dbReference>
<dbReference type="SUPFAM" id="SSF51695">
    <property type="entry name" value="PLC-like phosphodiesterases"/>
    <property type="match status" value="1"/>
</dbReference>
<sequence length="441" mass="48894">MRKLTISNHTDNHVSIEYGSSSSSQGHGRSSVILPSASTTLEVTGAQSHLVLSNIVNAKWPSDEKLQVDADALSMRVPLVFSAQWKVVNVEDGCPWRIYRSKVSLCMQYRGYTGIIRMFILASFLSDLPDAIPISALSLPGTHDTMALYGWPISQCQDLTTPLPVQLQSGIRVLDIRLAVKDDGLMAFHGVYPQRASFQYILQTIHDFLIAPETCGETIVMSIKQEDFMNISPTIFSERVRDEITNGAGGMDMWYLGNRIPTLGEVRGKVVMFSRFGGDSNGWKGGLEGMGIHPTTWPDSKKTGFTWECKNTLVQTHDWYSIPSFLNIPEKVDLATRILLPPTHDLPTPTLNITFFSAASFPLGLPPAIARGFGWPKLGFGVEGVNSRVGTWLLSLLSAVDEPRVRGWAFMDFYQDPEDNAIVPLLVECNFKGFIHGFDTF</sequence>
<dbReference type="Pfam" id="PF00388">
    <property type="entry name" value="PI-PLC-X"/>
    <property type="match status" value="1"/>
</dbReference>
<dbReference type="PROSITE" id="PS50007">
    <property type="entry name" value="PIPLC_X_DOMAIN"/>
    <property type="match status" value="1"/>
</dbReference>
<organism evidence="2 3">
    <name type="scientific">Antrodiella citrinella</name>
    <dbReference type="NCBI Taxonomy" id="2447956"/>
    <lineage>
        <taxon>Eukaryota</taxon>
        <taxon>Fungi</taxon>
        <taxon>Dikarya</taxon>
        <taxon>Basidiomycota</taxon>
        <taxon>Agaricomycotina</taxon>
        <taxon>Agaricomycetes</taxon>
        <taxon>Polyporales</taxon>
        <taxon>Steccherinaceae</taxon>
        <taxon>Antrodiella</taxon>
    </lineage>
</organism>
<evidence type="ECO:0000259" key="1">
    <source>
        <dbReference type="SMART" id="SM00148"/>
    </source>
</evidence>